<reference evidence="1" key="1">
    <citation type="submission" date="2023-07" db="EMBL/GenBank/DDBJ databases">
        <title>Black Yeasts Isolated from many extreme environments.</title>
        <authorList>
            <person name="Coleine C."/>
            <person name="Stajich J.E."/>
            <person name="Selbmann L."/>
        </authorList>
    </citation>
    <scope>NUCLEOTIDE SEQUENCE</scope>
    <source>
        <strain evidence="1">CCFEE 5714</strain>
    </source>
</reference>
<proteinExistence type="predicted"/>
<organism evidence="1 2">
    <name type="scientific">Vermiconidia calcicola</name>
    <dbReference type="NCBI Taxonomy" id="1690605"/>
    <lineage>
        <taxon>Eukaryota</taxon>
        <taxon>Fungi</taxon>
        <taxon>Dikarya</taxon>
        <taxon>Ascomycota</taxon>
        <taxon>Pezizomycotina</taxon>
        <taxon>Dothideomycetes</taxon>
        <taxon>Dothideomycetidae</taxon>
        <taxon>Mycosphaerellales</taxon>
        <taxon>Extremaceae</taxon>
        <taxon>Vermiconidia</taxon>
    </lineage>
</organism>
<accession>A0ACC3MSY9</accession>
<evidence type="ECO:0000313" key="1">
    <source>
        <dbReference type="EMBL" id="KAK3701088.1"/>
    </source>
</evidence>
<dbReference type="EMBL" id="JAUTXU010000177">
    <property type="protein sequence ID" value="KAK3701088.1"/>
    <property type="molecule type" value="Genomic_DNA"/>
</dbReference>
<sequence length="576" mass="64634">MLPSTLTYLLSSISVAQAFHHGHRLPGYLNKREISINASDYPAFRIDIPIDHYNTSDTRTYQNRYWVNSEYYAPGGPIFYFDAGEQNARPLVPYFLYEASGPSSIMTLARRFNGLAVIFEHRFYGDPNIGSFPYPINASGIAADGYAAYKYLNTEQALQDPVYFAYHFEPPGLEEHWPMLKPDQTPWVWLGGSYPGVRGAMMRVRNPETFYASWASSAPTQAGVDMWTYYAQAERSMTRNCSTDYTHITNYVDSILANATKEEQNELKVALYTAVQSGPGGQVPSNVNETEAEALSNVEVASLLLLPLSFFQYYGFESVRPFCDIMETFNQTQVRTTDNGGLKPAIASESGIALTHDITAAWDAFLVGIAEIDYDSVPYESDPIQNYSWMWQYCSEYGYYQRGNPENPHTIQSRFFSLQYFQSQCEATFPEGLPARPNVEAPNKYGGWHMNPSNTMFSSGECDPWRAFSPASIEAGSPGRTTVKHIPECNVAPANDTIFGIIYRDMVHVSDMRALLNKSDVNHQNFSTVGFSSPISTEPFYAGVGLFQMALEAWLPCFGNRSYADMTFQFPDAIGS</sequence>
<gene>
    <name evidence="1" type="ORF">LTR37_015650</name>
</gene>
<keyword evidence="2" id="KW-1185">Reference proteome</keyword>
<evidence type="ECO:0000313" key="2">
    <source>
        <dbReference type="Proteomes" id="UP001281147"/>
    </source>
</evidence>
<comment type="caution">
    <text evidence="1">The sequence shown here is derived from an EMBL/GenBank/DDBJ whole genome shotgun (WGS) entry which is preliminary data.</text>
</comment>
<name>A0ACC3MSY9_9PEZI</name>
<protein>
    <submittedName>
        <fullName evidence="1">Uncharacterized protein</fullName>
    </submittedName>
</protein>
<dbReference type="Proteomes" id="UP001281147">
    <property type="component" value="Unassembled WGS sequence"/>
</dbReference>